<accession>A0ABR3R466</accession>
<dbReference type="EMBL" id="JAKIXB020000021">
    <property type="protein sequence ID" value="KAL1599216.1"/>
    <property type="molecule type" value="Genomic_DNA"/>
</dbReference>
<organism evidence="2 3">
    <name type="scientific">Nothophoma quercina</name>
    <dbReference type="NCBI Taxonomy" id="749835"/>
    <lineage>
        <taxon>Eukaryota</taxon>
        <taxon>Fungi</taxon>
        <taxon>Dikarya</taxon>
        <taxon>Ascomycota</taxon>
        <taxon>Pezizomycotina</taxon>
        <taxon>Dothideomycetes</taxon>
        <taxon>Pleosporomycetidae</taxon>
        <taxon>Pleosporales</taxon>
        <taxon>Pleosporineae</taxon>
        <taxon>Didymellaceae</taxon>
        <taxon>Nothophoma</taxon>
    </lineage>
</organism>
<comment type="caution">
    <text evidence="2">The sequence shown here is derived from an EMBL/GenBank/DDBJ whole genome shotgun (WGS) entry which is preliminary data.</text>
</comment>
<proteinExistence type="predicted"/>
<keyword evidence="3" id="KW-1185">Reference proteome</keyword>
<feature type="region of interest" description="Disordered" evidence="1">
    <location>
        <begin position="1"/>
        <end position="20"/>
    </location>
</feature>
<reference evidence="2 3" key="1">
    <citation type="submission" date="2024-02" db="EMBL/GenBank/DDBJ databases">
        <title>De novo assembly and annotation of 12 fungi associated with fruit tree decline syndrome in Ontario, Canada.</title>
        <authorList>
            <person name="Sulman M."/>
            <person name="Ellouze W."/>
            <person name="Ilyukhin E."/>
        </authorList>
    </citation>
    <scope>NUCLEOTIDE SEQUENCE [LARGE SCALE GENOMIC DNA]</scope>
    <source>
        <strain evidence="2 3">M97-236</strain>
    </source>
</reference>
<protein>
    <submittedName>
        <fullName evidence="2">Uncharacterized protein</fullName>
    </submittedName>
</protein>
<evidence type="ECO:0000256" key="1">
    <source>
        <dbReference type="SAM" id="MobiDB-lite"/>
    </source>
</evidence>
<evidence type="ECO:0000313" key="3">
    <source>
        <dbReference type="Proteomes" id="UP001521222"/>
    </source>
</evidence>
<sequence length="223" mass="24341">MSGSQIVDECWDYTPSPEPELRFTPEMEQDGFPFSRGATPQTPSDPFGCHEPLPILDGMDYLDCQPWSNEGLVPVGLGFAGMDTAMAMDTWMTPTTPEPEDMVQANMFAQTSDYPSATQMQGSFDGSLSTVQEDWSGFQTSMPDELVTDANANANANANAKVMEGSMDSGIVMQGEWLHGQSSHGYVDMSNMVTSAPYVPKMQGIPNNAPMWEDVFMPSSVVY</sequence>
<dbReference type="Proteomes" id="UP001521222">
    <property type="component" value="Unassembled WGS sequence"/>
</dbReference>
<name>A0ABR3R466_9PLEO</name>
<gene>
    <name evidence="2" type="ORF">SLS59_006668</name>
</gene>
<evidence type="ECO:0000313" key="2">
    <source>
        <dbReference type="EMBL" id="KAL1599216.1"/>
    </source>
</evidence>